<dbReference type="PANTHER" id="PTHR30283">
    <property type="entry name" value="PEROXIDE STRESS RESPONSE PROTEIN YAAA"/>
    <property type="match status" value="1"/>
</dbReference>
<evidence type="ECO:0000313" key="3">
    <source>
        <dbReference type="Proteomes" id="UP001432099"/>
    </source>
</evidence>
<dbReference type="PANTHER" id="PTHR30283:SF4">
    <property type="entry name" value="PEROXIDE STRESS RESISTANCE PROTEIN YAAA"/>
    <property type="match status" value="1"/>
</dbReference>
<evidence type="ECO:0000256" key="1">
    <source>
        <dbReference type="HAMAP-Rule" id="MF_00652"/>
    </source>
</evidence>
<organism evidence="2 3">
    <name type="scientific">Turicibacter faecis</name>
    <dbReference type="NCBI Taxonomy" id="2963365"/>
    <lineage>
        <taxon>Bacteria</taxon>
        <taxon>Bacillati</taxon>
        <taxon>Bacillota</taxon>
        <taxon>Erysipelotrichia</taxon>
        <taxon>Erysipelotrichales</taxon>
        <taxon>Turicibacteraceae</taxon>
        <taxon>Turicibacter</taxon>
    </lineage>
</organism>
<dbReference type="RefSeq" id="WP_338617957.1">
    <property type="nucleotide sequence ID" value="NZ_AP028127.1"/>
</dbReference>
<keyword evidence="3" id="KW-1185">Reference proteome</keyword>
<dbReference type="NCBIfam" id="NF002542">
    <property type="entry name" value="PRK02101.1-3"/>
    <property type="match status" value="1"/>
</dbReference>
<protein>
    <recommendedName>
        <fullName evidence="1">UPF0246 protein T23_08340</fullName>
    </recommendedName>
</protein>
<name>A0ABN6ZH84_9FIRM</name>
<dbReference type="InterPro" id="IPR005583">
    <property type="entry name" value="YaaA"/>
</dbReference>
<accession>A0ABN6ZH84</accession>
<dbReference type="Proteomes" id="UP001432099">
    <property type="component" value="Chromosome"/>
</dbReference>
<dbReference type="Pfam" id="PF03883">
    <property type="entry name" value="H2O2_YaaD"/>
    <property type="match status" value="1"/>
</dbReference>
<evidence type="ECO:0000313" key="2">
    <source>
        <dbReference type="EMBL" id="BEH90732.1"/>
    </source>
</evidence>
<dbReference type="EMBL" id="AP028127">
    <property type="protein sequence ID" value="BEH90732.1"/>
    <property type="molecule type" value="Genomic_DNA"/>
</dbReference>
<gene>
    <name evidence="2" type="ORF">T23_08340</name>
</gene>
<sequence>MLMILSPAKTFTSGENVPHTNFKALLFHEKTAKLVEQLSSFSNEQLGSLMKMSEELATLNSARYRQFYSDELQALPSIYAFSGEAYKGLDALTLDQGALEFSNESLRILSGLYGVLHPFDAINPYRLEMGLKFSGEHGKNLYEYWKKEVTDYFLSALATTPGDQVLINLASTEYSKVVDFKQIKQQYGVLTIEFKEQKGESFRTVGMYAKRARGQMARYILTRKLHSVEELKQFNEEGYQFNEDLSTPTTWVFTCSVKG</sequence>
<proteinExistence type="inferred from homology"/>
<dbReference type="HAMAP" id="MF_00652">
    <property type="entry name" value="UPF0246"/>
    <property type="match status" value="1"/>
</dbReference>
<comment type="similarity">
    <text evidence="1">Belongs to the UPF0246 family.</text>
</comment>
<reference evidence="2" key="1">
    <citation type="journal article" date="2024" name="Int. J. Syst. Evol. Microbiol.">
        <title>Turicibacter faecis sp. nov., isolated from faeces of heart failure mouse model.</title>
        <authorList>
            <person name="Imamura Y."/>
            <person name="Motooka D."/>
            <person name="Nakajima Y."/>
            <person name="Ito S."/>
            <person name="Kitakaze M."/>
            <person name="Iida T."/>
            <person name="Nakamura S."/>
        </authorList>
    </citation>
    <scope>NUCLEOTIDE SEQUENCE</scope>
    <source>
        <strain evidence="2">TC023</strain>
    </source>
</reference>